<dbReference type="AlphaFoldDB" id="A0A401TBX9"/>
<evidence type="ECO:0000313" key="1">
    <source>
        <dbReference type="EMBL" id="GCC40127.1"/>
    </source>
</evidence>
<organism evidence="1 2">
    <name type="scientific">Chiloscyllium punctatum</name>
    <name type="common">Brownbanded bambooshark</name>
    <name type="synonym">Hemiscyllium punctatum</name>
    <dbReference type="NCBI Taxonomy" id="137246"/>
    <lineage>
        <taxon>Eukaryota</taxon>
        <taxon>Metazoa</taxon>
        <taxon>Chordata</taxon>
        <taxon>Craniata</taxon>
        <taxon>Vertebrata</taxon>
        <taxon>Chondrichthyes</taxon>
        <taxon>Elasmobranchii</taxon>
        <taxon>Galeomorphii</taxon>
        <taxon>Galeoidea</taxon>
        <taxon>Orectolobiformes</taxon>
        <taxon>Hemiscylliidae</taxon>
        <taxon>Chiloscyllium</taxon>
    </lineage>
</organism>
<sequence length="69" mass="7232">MGLPSTASPAQWQYWKEPACEVFSAQRGAPLLPTQGQSAAAVQSLVNVCELLLSCSHLGTVWCGAAVSQ</sequence>
<protein>
    <submittedName>
        <fullName evidence="1">Uncharacterized protein</fullName>
    </submittedName>
</protein>
<dbReference type="EMBL" id="BEZZ01030040">
    <property type="protein sequence ID" value="GCC40127.1"/>
    <property type="molecule type" value="Genomic_DNA"/>
</dbReference>
<comment type="caution">
    <text evidence="1">The sequence shown here is derived from an EMBL/GenBank/DDBJ whole genome shotgun (WGS) entry which is preliminary data.</text>
</comment>
<gene>
    <name evidence="1" type="ORF">chiPu_0023954</name>
</gene>
<accession>A0A401TBX9</accession>
<name>A0A401TBX9_CHIPU</name>
<keyword evidence="2" id="KW-1185">Reference proteome</keyword>
<reference evidence="1 2" key="1">
    <citation type="journal article" date="2018" name="Nat. Ecol. Evol.">
        <title>Shark genomes provide insights into elasmobranch evolution and the origin of vertebrates.</title>
        <authorList>
            <person name="Hara Y"/>
            <person name="Yamaguchi K"/>
            <person name="Onimaru K"/>
            <person name="Kadota M"/>
            <person name="Koyanagi M"/>
            <person name="Keeley SD"/>
            <person name="Tatsumi K"/>
            <person name="Tanaka K"/>
            <person name="Motone F"/>
            <person name="Kageyama Y"/>
            <person name="Nozu R"/>
            <person name="Adachi N"/>
            <person name="Nishimura O"/>
            <person name="Nakagawa R"/>
            <person name="Tanegashima C"/>
            <person name="Kiyatake I"/>
            <person name="Matsumoto R"/>
            <person name="Murakumo K"/>
            <person name="Nishida K"/>
            <person name="Terakita A"/>
            <person name="Kuratani S"/>
            <person name="Sato K"/>
            <person name="Hyodo S Kuraku.S."/>
        </authorList>
    </citation>
    <scope>NUCLEOTIDE SEQUENCE [LARGE SCALE GENOMIC DNA]</scope>
</reference>
<dbReference type="Proteomes" id="UP000287033">
    <property type="component" value="Unassembled WGS sequence"/>
</dbReference>
<proteinExistence type="predicted"/>
<evidence type="ECO:0000313" key="2">
    <source>
        <dbReference type="Proteomes" id="UP000287033"/>
    </source>
</evidence>